<feature type="non-terminal residue" evidence="1">
    <location>
        <position position="107"/>
    </location>
</feature>
<gene>
    <name evidence="1" type="ORF">EGK_20055</name>
</gene>
<evidence type="ECO:0000313" key="1">
    <source>
        <dbReference type="EMBL" id="EHH19365.1"/>
    </source>
</evidence>
<organism evidence="1">
    <name type="scientific">Macaca mulatta</name>
    <name type="common">Rhesus macaque</name>
    <dbReference type="NCBI Taxonomy" id="9544"/>
    <lineage>
        <taxon>Eukaryota</taxon>
        <taxon>Metazoa</taxon>
        <taxon>Chordata</taxon>
        <taxon>Craniata</taxon>
        <taxon>Vertebrata</taxon>
        <taxon>Euteleostomi</taxon>
        <taxon>Mammalia</taxon>
        <taxon>Eutheria</taxon>
        <taxon>Euarchontoglires</taxon>
        <taxon>Primates</taxon>
        <taxon>Haplorrhini</taxon>
        <taxon>Catarrhini</taxon>
        <taxon>Cercopithecidae</taxon>
        <taxon>Cercopithecinae</taxon>
        <taxon>Macaca</taxon>
    </lineage>
</organism>
<name>G7N140_MACMU</name>
<protein>
    <submittedName>
        <fullName evidence="1">Uncharacterized protein</fullName>
    </submittedName>
</protein>
<dbReference type="Proteomes" id="UP000013456">
    <property type="component" value="Chromosome 9"/>
</dbReference>
<dbReference type="EMBL" id="CM001261">
    <property type="protein sequence ID" value="EHH19365.1"/>
    <property type="molecule type" value="Genomic_DNA"/>
</dbReference>
<reference evidence="1" key="1">
    <citation type="journal article" date="2011" name="Nat. Biotechnol.">
        <title>Genome sequencing and comparison of two nonhuman primate animal models, the cynomolgus and Chinese rhesus macaques.</title>
        <authorList>
            <person name="Yan G."/>
            <person name="Zhang G."/>
            <person name="Fang X."/>
            <person name="Zhang Y."/>
            <person name="Li C."/>
            <person name="Ling F."/>
            <person name="Cooper D.N."/>
            <person name="Li Q."/>
            <person name="Li Y."/>
            <person name="van Gool A.J."/>
            <person name="Du H."/>
            <person name="Chen J."/>
            <person name="Chen R."/>
            <person name="Zhang P."/>
            <person name="Huang Z."/>
            <person name="Thompson J.R."/>
            <person name="Meng Y."/>
            <person name="Bai Y."/>
            <person name="Wang J."/>
            <person name="Zhuo M."/>
            <person name="Wang T."/>
            <person name="Huang Y."/>
            <person name="Wei L."/>
            <person name="Li J."/>
            <person name="Wang Z."/>
            <person name="Hu H."/>
            <person name="Yang P."/>
            <person name="Le L."/>
            <person name="Stenson P.D."/>
            <person name="Li B."/>
            <person name="Liu X."/>
            <person name="Ball E.V."/>
            <person name="An N."/>
            <person name="Huang Q."/>
            <person name="Zhang Y."/>
            <person name="Fan W."/>
            <person name="Zhang X."/>
            <person name="Li Y."/>
            <person name="Wang W."/>
            <person name="Katze M.G."/>
            <person name="Su B."/>
            <person name="Nielsen R."/>
            <person name="Yang H."/>
            <person name="Wang J."/>
            <person name="Wang X."/>
            <person name="Wang J."/>
        </authorList>
    </citation>
    <scope>NUCLEOTIDE SEQUENCE [LARGE SCALE GENOMIC DNA]</scope>
    <source>
        <strain evidence="1">CR-5</strain>
    </source>
</reference>
<proteinExistence type="predicted"/>
<sequence>MRPKTLRNSAAGSRKEPGFLNHHMEGSCLQLGELSSVGYWTVLIDPEPTQGHLPVAAWASWVVAGISIALYLPPNPEGRYKGPFKLHTKTFQSAHCADCLVQCPASP</sequence>
<dbReference type="AlphaFoldDB" id="G7N140"/>
<accession>G7N140</accession>